<dbReference type="UniPathway" id="UPA00056">
    <property type="reaction ID" value="UER00096"/>
</dbReference>
<sequence>MTSPVGLGMPEVPAVLAPRRKTRQLMVGGVGVGSDYPVSVQSMCTTKTHDVNATLQQIAELTASGCDIVRVACPRQEDADALATIAKKSQIPVIADIHFQPRYIFAAIDAGCAAVRVNPGNIKEFDGRVKEVAKAAGDAGIPIRIGVNAGSLDPRLMQKYGKATPEALVESALWEASLFEEHGFGDIKISVKHNDPVVMVEAYRQLAAQCDYPLHLGVTEAGPAFQGTIKSAVAFGALLSEGIGDTIRVSLSAPPAEEIKVGTQILQSLNLRPRKLEIVSCPSCGRAQVDVYTLANEVTAGLEGMEVPLRVAVMGCVVNGPGEAREADLGVASGNGKGQIFVKGKVIKTVPEAQIVETLIEEAMRIAEEMEGGDASGEPVVTVS</sequence>
<evidence type="ECO:0000259" key="9">
    <source>
        <dbReference type="Pfam" id="PF26540"/>
    </source>
</evidence>
<dbReference type="HAMAP" id="MF_00159">
    <property type="entry name" value="IspG"/>
    <property type="match status" value="1"/>
</dbReference>
<evidence type="ECO:0000256" key="7">
    <source>
        <dbReference type="HAMAP-Rule" id="MF_00159"/>
    </source>
</evidence>
<dbReference type="SUPFAM" id="SSF51717">
    <property type="entry name" value="Dihydropteroate synthetase-like"/>
    <property type="match status" value="1"/>
</dbReference>
<dbReference type="Gene3D" id="3.30.413.10">
    <property type="entry name" value="Sulfite Reductase Hemoprotein, domain 1"/>
    <property type="match status" value="1"/>
</dbReference>
<evidence type="ECO:0000256" key="1">
    <source>
        <dbReference type="ARBA" id="ARBA00022485"/>
    </source>
</evidence>
<keyword evidence="5 7" id="KW-0411">Iron-sulfur</keyword>
<feature type="binding site" evidence="7">
    <location>
        <position position="284"/>
    </location>
    <ligand>
        <name>[4Fe-4S] cluster</name>
        <dbReference type="ChEBI" id="CHEBI:49883"/>
    </ligand>
</feature>
<feature type="domain" description="IspG TIM-barrel" evidence="8">
    <location>
        <begin position="22"/>
        <end position="262"/>
    </location>
</feature>
<comment type="catalytic activity">
    <reaction evidence="7">
        <text>(2E)-4-hydroxy-3-methylbut-2-enyl diphosphate + oxidized [flavodoxin] + H2O + 2 H(+) = 2-C-methyl-D-erythritol 2,4-cyclic diphosphate + reduced [flavodoxin]</text>
        <dbReference type="Rhea" id="RHEA:43604"/>
        <dbReference type="Rhea" id="RHEA-COMP:10622"/>
        <dbReference type="Rhea" id="RHEA-COMP:10623"/>
        <dbReference type="ChEBI" id="CHEBI:15377"/>
        <dbReference type="ChEBI" id="CHEBI:15378"/>
        <dbReference type="ChEBI" id="CHEBI:57618"/>
        <dbReference type="ChEBI" id="CHEBI:58210"/>
        <dbReference type="ChEBI" id="CHEBI:58483"/>
        <dbReference type="ChEBI" id="CHEBI:128753"/>
        <dbReference type="EC" id="1.17.7.3"/>
    </reaction>
</comment>
<dbReference type="RefSeq" id="WP_127951459.1">
    <property type="nucleotide sequence ID" value="NZ_RKLO01000002.1"/>
</dbReference>
<dbReference type="AlphaFoldDB" id="A0A438AYS7"/>
<dbReference type="PIRSF" id="PIRSF004640">
    <property type="entry name" value="IspG"/>
    <property type="match status" value="1"/>
</dbReference>
<feature type="binding site" evidence="7">
    <location>
        <position position="281"/>
    </location>
    <ligand>
        <name>[4Fe-4S] cluster</name>
        <dbReference type="ChEBI" id="CHEBI:49883"/>
    </ligand>
</feature>
<evidence type="ECO:0000259" key="8">
    <source>
        <dbReference type="Pfam" id="PF04551"/>
    </source>
</evidence>
<dbReference type="Pfam" id="PF04551">
    <property type="entry name" value="GcpE"/>
    <property type="match status" value="1"/>
</dbReference>
<dbReference type="SUPFAM" id="SSF56014">
    <property type="entry name" value="Nitrite and sulphite reductase 4Fe-4S domain-like"/>
    <property type="match status" value="1"/>
</dbReference>
<dbReference type="InterPro" id="IPR011005">
    <property type="entry name" value="Dihydropteroate_synth-like_sf"/>
</dbReference>
<evidence type="ECO:0000256" key="3">
    <source>
        <dbReference type="ARBA" id="ARBA00023002"/>
    </source>
</evidence>
<name>A0A438AYS7_9NOCA</name>
<dbReference type="Gene3D" id="3.20.20.20">
    <property type="entry name" value="Dihydropteroate synthase-like"/>
    <property type="match status" value="1"/>
</dbReference>
<dbReference type="OrthoDB" id="9803214at2"/>
<dbReference type="EMBL" id="RKLO01000002">
    <property type="protein sequence ID" value="RVW03838.1"/>
    <property type="molecule type" value="Genomic_DNA"/>
</dbReference>
<evidence type="ECO:0000313" key="10">
    <source>
        <dbReference type="EMBL" id="RVW03838.1"/>
    </source>
</evidence>
<protein>
    <recommendedName>
        <fullName evidence="7">4-hydroxy-3-methylbut-2-en-1-yl diphosphate synthase (flavodoxin)</fullName>
        <ecNumber evidence="7">1.17.7.3</ecNumber>
    </recommendedName>
    <alternativeName>
        <fullName evidence="7">1-hydroxy-2-methyl-2-(E)-butenyl 4-diphosphate synthase</fullName>
    </alternativeName>
</protein>
<gene>
    <name evidence="7" type="primary">ispG</name>
    <name evidence="10" type="ORF">EGT50_04805</name>
</gene>
<evidence type="ECO:0000256" key="2">
    <source>
        <dbReference type="ARBA" id="ARBA00022723"/>
    </source>
</evidence>
<dbReference type="InterPro" id="IPR058579">
    <property type="entry name" value="IspG_C"/>
</dbReference>
<keyword evidence="1 7" id="KW-0004">4Fe-4S</keyword>
<comment type="caution">
    <text evidence="10">The sequence shown here is derived from an EMBL/GenBank/DDBJ whole genome shotgun (WGS) entry which is preliminary data.</text>
</comment>
<dbReference type="PANTHER" id="PTHR30454:SF0">
    <property type="entry name" value="4-HYDROXY-3-METHYLBUT-2-EN-1-YL DIPHOSPHATE SYNTHASE (FERREDOXIN), CHLOROPLASTIC"/>
    <property type="match status" value="1"/>
</dbReference>
<dbReference type="InterPro" id="IPR058578">
    <property type="entry name" value="IspG_TIM"/>
</dbReference>
<reference evidence="10 11" key="1">
    <citation type="submission" date="2018-11" db="EMBL/GenBank/DDBJ databases">
        <title>Rhodococcus spongicola sp. nov. and Rhodococcus xishaensis sp. nov. from marine sponges.</title>
        <authorList>
            <person name="Li L."/>
            <person name="Lin H.W."/>
        </authorList>
    </citation>
    <scope>NUCLEOTIDE SEQUENCE [LARGE SCALE GENOMIC DNA]</scope>
    <source>
        <strain evidence="10 11">LHW51113</strain>
    </source>
</reference>
<evidence type="ECO:0000256" key="5">
    <source>
        <dbReference type="ARBA" id="ARBA00023014"/>
    </source>
</evidence>
<dbReference type="FunFam" id="3.30.413.10:FF:000001">
    <property type="entry name" value="4-hydroxy-3-methylbut-2-en-1-yl diphosphate synthase (flavodoxin)"/>
    <property type="match status" value="1"/>
</dbReference>
<dbReference type="PANTHER" id="PTHR30454">
    <property type="entry name" value="4-HYDROXY-3-METHYLBUT-2-EN-1-YL DIPHOSPHATE SYNTHASE"/>
    <property type="match status" value="1"/>
</dbReference>
<accession>A0A438AYS7</accession>
<keyword evidence="3 7" id="KW-0560">Oxidoreductase</keyword>
<dbReference type="Pfam" id="PF26540">
    <property type="entry name" value="GcpE_C"/>
    <property type="match status" value="1"/>
</dbReference>
<dbReference type="InterPro" id="IPR016425">
    <property type="entry name" value="IspG_bac"/>
</dbReference>
<evidence type="ECO:0000313" key="11">
    <source>
        <dbReference type="Proteomes" id="UP000283479"/>
    </source>
</evidence>
<dbReference type="GO" id="GO:0141197">
    <property type="term" value="F:4-hydroxy-3-methylbut-2-enyl-diphosphate synthase activity (flavodoxin)"/>
    <property type="evidence" value="ECO:0007669"/>
    <property type="project" value="UniProtKB-EC"/>
</dbReference>
<dbReference type="InterPro" id="IPR004588">
    <property type="entry name" value="IspG_bac-typ"/>
</dbReference>
<feature type="domain" description="IspG C-terminal" evidence="9">
    <location>
        <begin position="277"/>
        <end position="363"/>
    </location>
</feature>
<dbReference type="FunFam" id="3.20.20.20:FF:000003">
    <property type="entry name" value="4-hydroxy-3-methylbut-2-en-1-yl diphosphate synthase (flavodoxin)"/>
    <property type="match status" value="1"/>
</dbReference>
<feature type="binding site" evidence="7">
    <location>
        <position position="323"/>
    </location>
    <ligand>
        <name>[4Fe-4S] cluster</name>
        <dbReference type="ChEBI" id="CHEBI:49883"/>
    </ligand>
</feature>
<dbReference type="EC" id="1.17.7.3" evidence="7"/>
<dbReference type="GO" id="GO:0046429">
    <property type="term" value="F:4-hydroxy-3-methylbut-2-en-1-yl diphosphate synthase activity (ferredoxin)"/>
    <property type="evidence" value="ECO:0007669"/>
    <property type="project" value="UniProtKB-UniRule"/>
</dbReference>
<dbReference type="NCBIfam" id="NF001540">
    <property type="entry name" value="PRK00366.1"/>
    <property type="match status" value="1"/>
</dbReference>
<evidence type="ECO:0000256" key="6">
    <source>
        <dbReference type="ARBA" id="ARBA00023229"/>
    </source>
</evidence>
<comment type="function">
    <text evidence="7">Converts 2C-methyl-D-erythritol 2,4-cyclodiphosphate (ME-2,4cPP) into 1-hydroxy-2-methyl-2-(E)-butenyl 4-diphosphate.</text>
</comment>
<comment type="similarity">
    <text evidence="7">Belongs to the IspG family.</text>
</comment>
<feature type="binding site" evidence="7">
    <location>
        <position position="316"/>
    </location>
    <ligand>
        <name>[4Fe-4S] cluster</name>
        <dbReference type="ChEBI" id="CHEBI:49883"/>
    </ligand>
</feature>
<keyword evidence="11" id="KW-1185">Reference proteome</keyword>
<dbReference type="Proteomes" id="UP000283479">
    <property type="component" value="Unassembled WGS sequence"/>
</dbReference>
<organism evidence="10 11">
    <name type="scientific">Rhodococcus xishaensis</name>
    <dbReference type="NCBI Taxonomy" id="2487364"/>
    <lineage>
        <taxon>Bacteria</taxon>
        <taxon>Bacillati</taxon>
        <taxon>Actinomycetota</taxon>
        <taxon>Actinomycetes</taxon>
        <taxon>Mycobacteriales</taxon>
        <taxon>Nocardiaceae</taxon>
        <taxon>Rhodococcus</taxon>
    </lineage>
</organism>
<dbReference type="GO" id="GO:0019288">
    <property type="term" value="P:isopentenyl diphosphate biosynthetic process, methylerythritol 4-phosphate pathway"/>
    <property type="evidence" value="ECO:0007669"/>
    <property type="project" value="UniProtKB-UniRule"/>
</dbReference>
<keyword evidence="4 7" id="KW-0408">Iron</keyword>
<dbReference type="GO" id="GO:0016114">
    <property type="term" value="P:terpenoid biosynthetic process"/>
    <property type="evidence" value="ECO:0007669"/>
    <property type="project" value="InterPro"/>
</dbReference>
<evidence type="ECO:0000256" key="4">
    <source>
        <dbReference type="ARBA" id="ARBA00023004"/>
    </source>
</evidence>
<comment type="cofactor">
    <cofactor evidence="7">
        <name>[4Fe-4S] cluster</name>
        <dbReference type="ChEBI" id="CHEBI:49883"/>
    </cofactor>
    <text evidence="7">Binds 1 [4Fe-4S] cluster.</text>
</comment>
<dbReference type="GO" id="GO:0005506">
    <property type="term" value="F:iron ion binding"/>
    <property type="evidence" value="ECO:0007669"/>
    <property type="project" value="InterPro"/>
</dbReference>
<keyword evidence="6 7" id="KW-0414">Isoprene biosynthesis</keyword>
<dbReference type="NCBIfam" id="TIGR00612">
    <property type="entry name" value="ispG_gcpE"/>
    <property type="match status" value="1"/>
</dbReference>
<dbReference type="InterPro" id="IPR045854">
    <property type="entry name" value="NO2/SO3_Rdtase_4Fe4S_sf"/>
</dbReference>
<proteinExistence type="inferred from homology"/>
<keyword evidence="2 7" id="KW-0479">Metal-binding</keyword>
<dbReference type="GO" id="GO:0051539">
    <property type="term" value="F:4 iron, 4 sulfur cluster binding"/>
    <property type="evidence" value="ECO:0007669"/>
    <property type="project" value="UniProtKB-UniRule"/>
</dbReference>
<comment type="pathway">
    <text evidence="7">Isoprenoid biosynthesis; isopentenyl diphosphate biosynthesis via DXP pathway; isopentenyl diphosphate from 1-deoxy-D-xylulose 5-phosphate: step 5/6.</text>
</comment>